<reference evidence="5" key="2">
    <citation type="submission" date="2017-09" db="EMBL/GenBank/DDBJ databases">
        <authorList>
            <person name="Perez-Cataluna A."/>
            <person name="Figueras M.J."/>
            <person name="Salas-Masso N."/>
        </authorList>
    </citation>
    <scope>NUCLEOTIDE SEQUENCE</scope>
    <source>
        <strain evidence="5">CECT 7727</strain>
    </source>
</reference>
<dbReference type="Proteomes" id="UP000224740">
    <property type="component" value="Unassembled WGS sequence"/>
</dbReference>
<dbReference type="GO" id="GO:0000156">
    <property type="term" value="F:phosphorelay response regulator activity"/>
    <property type="evidence" value="ECO:0007669"/>
    <property type="project" value="InterPro"/>
</dbReference>
<dbReference type="InterPro" id="IPR035909">
    <property type="entry name" value="CheB_C"/>
</dbReference>
<evidence type="ECO:0000259" key="2">
    <source>
        <dbReference type="PROSITE" id="PS50122"/>
    </source>
</evidence>
<dbReference type="PANTHER" id="PTHR24422">
    <property type="entry name" value="CHEMOTAXIS PROTEIN METHYLTRANSFERASE"/>
    <property type="match status" value="1"/>
</dbReference>
<dbReference type="EMBL" id="CP032101">
    <property type="protein sequence ID" value="AXX87013.1"/>
    <property type="molecule type" value="Genomic_DNA"/>
</dbReference>
<dbReference type="InterPro" id="IPR022642">
    <property type="entry name" value="CheR_C"/>
</dbReference>
<dbReference type="GO" id="GO:0006935">
    <property type="term" value="P:chemotaxis"/>
    <property type="evidence" value="ECO:0007669"/>
    <property type="project" value="UniProtKB-UniRule"/>
</dbReference>
<dbReference type="AlphaFoldDB" id="A0A347TK85"/>
<dbReference type="SUPFAM" id="SSF53335">
    <property type="entry name" value="S-adenosyl-L-methionine-dependent methyltransferases"/>
    <property type="match status" value="1"/>
</dbReference>
<name>A0A347TK85_9BACT</name>
<dbReference type="Pfam" id="PF01739">
    <property type="entry name" value="CheR"/>
    <property type="match status" value="1"/>
</dbReference>
<dbReference type="InterPro" id="IPR000780">
    <property type="entry name" value="CheR_MeTrfase"/>
</dbReference>
<evidence type="ECO:0000259" key="3">
    <source>
        <dbReference type="PROSITE" id="PS50123"/>
    </source>
</evidence>
<dbReference type="PROSITE" id="PS50123">
    <property type="entry name" value="CHER"/>
    <property type="match status" value="1"/>
</dbReference>
<keyword evidence="1" id="KW-0145">Chemotaxis</keyword>
<dbReference type="InterPro" id="IPR050903">
    <property type="entry name" value="Bact_Chemotaxis_MeTrfase"/>
</dbReference>
<dbReference type="Proteomes" id="UP000264693">
    <property type="component" value="Chromosome"/>
</dbReference>
<keyword evidence="4" id="KW-0489">Methyltransferase</keyword>
<evidence type="ECO:0000313" key="7">
    <source>
        <dbReference type="Proteomes" id="UP000264693"/>
    </source>
</evidence>
<dbReference type="Pfam" id="PF01339">
    <property type="entry name" value="CheB_methylest"/>
    <property type="match status" value="1"/>
</dbReference>
<dbReference type="KEGG" id="amar:AMRN_1272"/>
<feature type="domain" description="CheB-type methylesterase" evidence="2">
    <location>
        <begin position="102"/>
        <end position="286"/>
    </location>
</feature>
<evidence type="ECO:0000313" key="6">
    <source>
        <dbReference type="Proteomes" id="UP000224740"/>
    </source>
</evidence>
<dbReference type="GO" id="GO:0008984">
    <property type="term" value="F:protein-glutamate methylesterase activity"/>
    <property type="evidence" value="ECO:0007669"/>
    <property type="project" value="InterPro"/>
</dbReference>
<dbReference type="GO" id="GO:0005737">
    <property type="term" value="C:cytoplasm"/>
    <property type="evidence" value="ECO:0007669"/>
    <property type="project" value="InterPro"/>
</dbReference>
<feature type="active site" evidence="1">
    <location>
        <position position="109"/>
    </location>
</feature>
<dbReference type="EMBL" id="NXAO01000067">
    <property type="protein sequence ID" value="PHO14226.1"/>
    <property type="molecule type" value="Genomic_DNA"/>
</dbReference>
<feature type="active site" evidence="1">
    <location>
        <position position="228"/>
    </location>
</feature>
<proteinExistence type="predicted"/>
<dbReference type="Gene3D" id="3.40.50.180">
    <property type="entry name" value="Methylesterase CheB, C-terminal domain"/>
    <property type="match status" value="1"/>
</dbReference>
<reference evidence="4 7" key="3">
    <citation type="submission" date="2018-08" db="EMBL/GenBank/DDBJ databases">
        <title>Complete genome of the Arcobacter marinus type strain JCM 15502.</title>
        <authorList>
            <person name="Miller W.G."/>
            <person name="Yee E."/>
            <person name="Huynh S."/>
            <person name="Parker C.T."/>
        </authorList>
    </citation>
    <scope>NUCLEOTIDE SEQUENCE [LARGE SCALE GENOMIC DNA]</scope>
    <source>
        <strain evidence="4 7">JCM 15502</strain>
    </source>
</reference>
<dbReference type="SUPFAM" id="SSF52738">
    <property type="entry name" value="Methylesterase CheB, C-terminal domain"/>
    <property type="match status" value="1"/>
</dbReference>
<evidence type="ECO:0000313" key="4">
    <source>
        <dbReference type="EMBL" id="AXX87013.1"/>
    </source>
</evidence>
<keyword evidence="1" id="KW-0378">Hydrolase</keyword>
<gene>
    <name evidence="4" type="ORF">AMRN_1272</name>
    <name evidence="5" type="ORF">CPH92_12930</name>
</gene>
<dbReference type="PRINTS" id="PR00996">
    <property type="entry name" value="CHERMTFRASE"/>
</dbReference>
<keyword evidence="6" id="KW-1185">Reference proteome</keyword>
<dbReference type="GO" id="GO:0032259">
    <property type="term" value="P:methylation"/>
    <property type="evidence" value="ECO:0007669"/>
    <property type="project" value="UniProtKB-KW"/>
</dbReference>
<evidence type="ECO:0000256" key="1">
    <source>
        <dbReference type="PROSITE-ProRule" id="PRU00050"/>
    </source>
</evidence>
<sequence length="553" mass="64439">MNNIVSQEVNNTLKIIIQNIEKKEDIKKFLSLLDYEKKSIEINFLNIQTIASEIILALNKIKSHLSIYSNEITLKSYLNQLGFEVKLIKDYNKTKRKNLNLEYLAIGGSAGSLKKFIDIIEKLPYSQMSIFIIMHHRSDEKSSLSQILQTKTAHYKVVEAKSDMKIENSTIYTAPPGKHMIIIGGFIFLTNEEKRNFSKPSISTSFETLSNEYKNNLLAILVCGYGSDGSDSLRLLQENESTVIIEEPKECEAKPMLENAIKTDCYDEVLSLESISEYINTCLNDEPFNNIQLESFLNKIYEEYGYDYRGYNLEHIKRRVKLFYSNLKPNNFLEFQNKILNNENIFKDLFLNISVNVTTFYRNPEVFKKLKDALLPKLDSFFDIKVWCAGCSTGEEPYSIAIFLDEIGLLNRSLIYATDLNEMVLKNAKNGLYSKQNYKQFLKNYYQAGGSESFSKYFYDHGDFVEISEEIKQKILFFRHNLVEDKKINDFQLIFCRNVLIYFDKELKTNIFELFKQSLDSYGFLVLGESESLDNHEKFLTIDKKNRIYKRKI</sequence>
<feature type="active site" evidence="1">
    <location>
        <position position="136"/>
    </location>
</feature>
<dbReference type="SMART" id="SM00138">
    <property type="entry name" value="MeTrc"/>
    <property type="match status" value="1"/>
</dbReference>
<dbReference type="PANTHER" id="PTHR24422:SF8">
    <property type="entry name" value="CHEMOTAXIS PROTEIN"/>
    <property type="match status" value="1"/>
</dbReference>
<evidence type="ECO:0000313" key="5">
    <source>
        <dbReference type="EMBL" id="PHO14226.1"/>
    </source>
</evidence>
<dbReference type="GO" id="GO:0008757">
    <property type="term" value="F:S-adenosylmethionine-dependent methyltransferase activity"/>
    <property type="evidence" value="ECO:0007669"/>
    <property type="project" value="InterPro"/>
</dbReference>
<protein>
    <submittedName>
        <fullName evidence="4">MCP protein-glutamate methylesterase/MCP protein methyltransferase, putative CheRB fusion protein</fullName>
    </submittedName>
</protein>
<dbReference type="Gene3D" id="3.40.50.150">
    <property type="entry name" value="Vaccinia Virus protein VP39"/>
    <property type="match status" value="1"/>
</dbReference>
<keyword evidence="4" id="KW-0808">Transferase</keyword>
<feature type="domain" description="CheR-type methyltransferase" evidence="3">
    <location>
        <begin position="281"/>
        <end position="553"/>
    </location>
</feature>
<dbReference type="InterPro" id="IPR029063">
    <property type="entry name" value="SAM-dependent_MTases_sf"/>
</dbReference>
<dbReference type="InterPro" id="IPR000673">
    <property type="entry name" value="Sig_transdc_resp-reg_Me-estase"/>
</dbReference>
<accession>A0A347TK85</accession>
<dbReference type="RefSeq" id="WP_099312459.1">
    <property type="nucleotide sequence ID" value="NZ_CP032101.1"/>
</dbReference>
<reference evidence="6" key="1">
    <citation type="submission" date="2017-09" db="EMBL/GenBank/DDBJ databases">
        <title>Arcobacter canalis sp. nov., a new species isolated from a water canal contaminated with urban sewage.</title>
        <authorList>
            <person name="Perez-Cataluna A."/>
            <person name="Salas-Masso N."/>
            <person name="Figueras M.J."/>
        </authorList>
    </citation>
    <scope>NUCLEOTIDE SEQUENCE [LARGE SCALE GENOMIC DNA]</scope>
    <source>
        <strain evidence="6">CECT 7727</strain>
    </source>
</reference>
<organism evidence="4 7">
    <name type="scientific">Malaciobacter marinus</name>
    <dbReference type="NCBI Taxonomy" id="505249"/>
    <lineage>
        <taxon>Bacteria</taxon>
        <taxon>Pseudomonadati</taxon>
        <taxon>Campylobacterota</taxon>
        <taxon>Epsilonproteobacteria</taxon>
        <taxon>Campylobacterales</taxon>
        <taxon>Arcobacteraceae</taxon>
        <taxon>Malaciobacter</taxon>
    </lineage>
</organism>
<dbReference type="PROSITE" id="PS50122">
    <property type="entry name" value="CHEB"/>
    <property type="match status" value="1"/>
</dbReference>